<sequence>MVRPGPKHLVVDLQRPSAETRDFTVEVHTPNDAITPEGCKRCPSYQSDAQGRVAHRSSSCALHARLPVQAQARQQKGTPRIKLQSRLEEPNFLLDLPLEEMWNYIKADILQTSEEILGFTTKKNNEWFDEKAEKKSKTYLSKRDQRTKPTSLNHLVHRRKHPHLQLPPAQALRHSR</sequence>
<keyword evidence="3" id="KW-1185">Reference proteome</keyword>
<evidence type="ECO:0000256" key="1">
    <source>
        <dbReference type="SAM" id="MobiDB-lite"/>
    </source>
</evidence>
<evidence type="ECO:0000313" key="2">
    <source>
        <dbReference type="EMBL" id="KAK3611291.1"/>
    </source>
</evidence>
<dbReference type="EMBL" id="JAEAOA010000980">
    <property type="protein sequence ID" value="KAK3611291.1"/>
    <property type="molecule type" value="Genomic_DNA"/>
</dbReference>
<dbReference type="AlphaFoldDB" id="A0AAE0TJ92"/>
<reference evidence="2" key="1">
    <citation type="journal article" date="2021" name="Genome Biol. Evol.">
        <title>A High-Quality Reference Genome for a Parasitic Bivalve with Doubly Uniparental Inheritance (Bivalvia: Unionida).</title>
        <authorList>
            <person name="Smith C.H."/>
        </authorList>
    </citation>
    <scope>NUCLEOTIDE SEQUENCE</scope>
    <source>
        <strain evidence="2">CHS0354</strain>
    </source>
</reference>
<gene>
    <name evidence="2" type="ORF">CHS0354_015704</name>
</gene>
<evidence type="ECO:0000313" key="3">
    <source>
        <dbReference type="Proteomes" id="UP001195483"/>
    </source>
</evidence>
<feature type="region of interest" description="Disordered" evidence="1">
    <location>
        <begin position="132"/>
        <end position="176"/>
    </location>
</feature>
<proteinExistence type="predicted"/>
<reference evidence="2" key="2">
    <citation type="journal article" date="2021" name="Genome Biol. Evol.">
        <title>Developing a high-quality reference genome for a parasitic bivalve with doubly uniparental inheritance (Bivalvia: Unionida).</title>
        <authorList>
            <person name="Smith C.H."/>
        </authorList>
    </citation>
    <scope>NUCLEOTIDE SEQUENCE</scope>
    <source>
        <strain evidence="2">CHS0354</strain>
        <tissue evidence="2">Mantle</tissue>
    </source>
</reference>
<comment type="caution">
    <text evidence="2">The sequence shown here is derived from an EMBL/GenBank/DDBJ whole genome shotgun (WGS) entry which is preliminary data.</text>
</comment>
<accession>A0AAE0TJ92</accession>
<feature type="compositionally biased region" description="Basic and acidic residues" evidence="1">
    <location>
        <begin position="132"/>
        <end position="147"/>
    </location>
</feature>
<organism evidence="2 3">
    <name type="scientific">Potamilus streckersoni</name>
    <dbReference type="NCBI Taxonomy" id="2493646"/>
    <lineage>
        <taxon>Eukaryota</taxon>
        <taxon>Metazoa</taxon>
        <taxon>Spiralia</taxon>
        <taxon>Lophotrochozoa</taxon>
        <taxon>Mollusca</taxon>
        <taxon>Bivalvia</taxon>
        <taxon>Autobranchia</taxon>
        <taxon>Heteroconchia</taxon>
        <taxon>Palaeoheterodonta</taxon>
        <taxon>Unionida</taxon>
        <taxon>Unionoidea</taxon>
        <taxon>Unionidae</taxon>
        <taxon>Ambleminae</taxon>
        <taxon>Lampsilini</taxon>
        <taxon>Potamilus</taxon>
    </lineage>
</organism>
<protein>
    <submittedName>
        <fullName evidence="2">Uncharacterized protein</fullName>
    </submittedName>
</protein>
<name>A0AAE0TJ92_9BIVA</name>
<dbReference type="Proteomes" id="UP001195483">
    <property type="component" value="Unassembled WGS sequence"/>
</dbReference>
<reference evidence="2" key="3">
    <citation type="submission" date="2023-05" db="EMBL/GenBank/DDBJ databases">
        <authorList>
            <person name="Smith C.H."/>
        </authorList>
    </citation>
    <scope>NUCLEOTIDE SEQUENCE</scope>
    <source>
        <strain evidence="2">CHS0354</strain>
        <tissue evidence="2">Mantle</tissue>
    </source>
</reference>